<evidence type="ECO:0000256" key="1">
    <source>
        <dbReference type="ARBA" id="ARBA00009437"/>
    </source>
</evidence>
<keyword evidence="3" id="KW-0238">DNA-binding</keyword>
<dbReference type="InterPro" id="IPR005119">
    <property type="entry name" value="LysR_subst-bd"/>
</dbReference>
<feature type="domain" description="HTH lysR-type" evidence="5">
    <location>
        <begin position="9"/>
        <end position="60"/>
    </location>
</feature>
<comment type="similarity">
    <text evidence="1">Belongs to the LysR transcriptional regulatory family.</text>
</comment>
<dbReference type="STRING" id="376427.SAMN04487954_11514"/>
<dbReference type="PANTHER" id="PTHR30126:SF94">
    <property type="entry name" value="LYSR FAMILY TRANSCRIPTIONAL REGULATOR"/>
    <property type="match status" value="1"/>
</dbReference>
<evidence type="ECO:0000256" key="4">
    <source>
        <dbReference type="ARBA" id="ARBA00023163"/>
    </source>
</evidence>
<proteinExistence type="inferred from homology"/>
<reference evidence="6 7" key="1">
    <citation type="submission" date="2016-10" db="EMBL/GenBank/DDBJ databases">
        <authorList>
            <person name="de Groot N.N."/>
        </authorList>
    </citation>
    <scope>NUCLEOTIDE SEQUENCE [LARGE SCALE GENOMIC DNA]</scope>
    <source>
        <strain evidence="6 7">CGMCC 1.6133</strain>
    </source>
</reference>
<evidence type="ECO:0000259" key="5">
    <source>
        <dbReference type="PROSITE" id="PS50931"/>
    </source>
</evidence>
<dbReference type="Proteomes" id="UP000198525">
    <property type="component" value="Unassembled WGS sequence"/>
</dbReference>
<keyword evidence="4" id="KW-0804">Transcription</keyword>
<protein>
    <submittedName>
        <fullName evidence="6">Transcriptional regulator, LysR family</fullName>
    </submittedName>
</protein>
<evidence type="ECO:0000256" key="3">
    <source>
        <dbReference type="ARBA" id="ARBA00023125"/>
    </source>
</evidence>
<evidence type="ECO:0000313" key="6">
    <source>
        <dbReference type="EMBL" id="SDK34803.1"/>
    </source>
</evidence>
<dbReference type="GO" id="GO:0000976">
    <property type="term" value="F:transcription cis-regulatory region binding"/>
    <property type="evidence" value="ECO:0007669"/>
    <property type="project" value="TreeGrafter"/>
</dbReference>
<dbReference type="SUPFAM" id="SSF46785">
    <property type="entry name" value="Winged helix' DNA-binding domain"/>
    <property type="match status" value="1"/>
</dbReference>
<gene>
    <name evidence="6" type="ORF">SAMN04487954_11514</name>
</gene>
<name>A0A1G9B5N5_9GAMM</name>
<dbReference type="Pfam" id="PF00126">
    <property type="entry name" value="HTH_1"/>
    <property type="match status" value="1"/>
</dbReference>
<dbReference type="OrthoDB" id="6085176at2"/>
<dbReference type="InterPro" id="IPR000847">
    <property type="entry name" value="LysR_HTH_N"/>
</dbReference>
<dbReference type="InterPro" id="IPR036390">
    <property type="entry name" value="WH_DNA-bd_sf"/>
</dbReference>
<dbReference type="Gene3D" id="3.40.190.290">
    <property type="match status" value="1"/>
</dbReference>
<dbReference type="SUPFAM" id="SSF53850">
    <property type="entry name" value="Periplasmic binding protein-like II"/>
    <property type="match status" value="1"/>
</dbReference>
<dbReference type="RefSeq" id="WP_089688054.1">
    <property type="nucleotide sequence ID" value="NZ_FNES01000015.1"/>
</dbReference>
<keyword evidence="2" id="KW-0805">Transcription regulation</keyword>
<dbReference type="GO" id="GO:0003700">
    <property type="term" value="F:DNA-binding transcription factor activity"/>
    <property type="evidence" value="ECO:0007669"/>
    <property type="project" value="InterPro"/>
</dbReference>
<accession>A0A1G9B5N5</accession>
<evidence type="ECO:0000313" key="7">
    <source>
        <dbReference type="Proteomes" id="UP000198525"/>
    </source>
</evidence>
<dbReference type="PANTHER" id="PTHR30126">
    <property type="entry name" value="HTH-TYPE TRANSCRIPTIONAL REGULATOR"/>
    <property type="match status" value="1"/>
</dbReference>
<dbReference type="PROSITE" id="PS50931">
    <property type="entry name" value="HTH_LYSR"/>
    <property type="match status" value="1"/>
</dbReference>
<sequence>MTFSASARRALHAVLTTGSYAAAARHAGVSQPAIAQQIKALERHCGTPLFERRDGHLVPTAFCEELTGITEGIDVLEAQAARLLERRQSIQSGHLRIGLGNSMPGMALIAAFQREYPAVTLSVVLSDFANIIRGVVEGELDVGVLPNVPQDRRFVRESLIDQDVVAIVHPDDPISRFDRIDCEQLMQSPLIFRSRGSSTQAMVDAAFRQAGLEPRARLVLDTRDGVCEAVANRLGVGFMWRHGTGRTDTIHRIAVTGMGAPCPESVFRLSETQDPIVRAFFVTAKNFRRHAEVLKAG</sequence>
<dbReference type="CDD" id="cd05466">
    <property type="entry name" value="PBP2_LTTR_substrate"/>
    <property type="match status" value="1"/>
</dbReference>
<dbReference type="Gene3D" id="1.10.10.10">
    <property type="entry name" value="Winged helix-like DNA-binding domain superfamily/Winged helix DNA-binding domain"/>
    <property type="match status" value="1"/>
</dbReference>
<dbReference type="Pfam" id="PF03466">
    <property type="entry name" value="LysR_substrate"/>
    <property type="match status" value="1"/>
</dbReference>
<dbReference type="EMBL" id="FNES01000015">
    <property type="protein sequence ID" value="SDK34803.1"/>
    <property type="molecule type" value="Genomic_DNA"/>
</dbReference>
<organism evidence="6 7">
    <name type="scientific">Billgrantia gudaonensis</name>
    <dbReference type="NCBI Taxonomy" id="376427"/>
    <lineage>
        <taxon>Bacteria</taxon>
        <taxon>Pseudomonadati</taxon>
        <taxon>Pseudomonadota</taxon>
        <taxon>Gammaproteobacteria</taxon>
        <taxon>Oceanospirillales</taxon>
        <taxon>Halomonadaceae</taxon>
        <taxon>Billgrantia</taxon>
    </lineage>
</organism>
<evidence type="ECO:0000256" key="2">
    <source>
        <dbReference type="ARBA" id="ARBA00023015"/>
    </source>
</evidence>
<dbReference type="InterPro" id="IPR036388">
    <property type="entry name" value="WH-like_DNA-bd_sf"/>
</dbReference>
<dbReference type="PRINTS" id="PR00039">
    <property type="entry name" value="HTHLYSR"/>
</dbReference>
<dbReference type="AlphaFoldDB" id="A0A1G9B5N5"/>
<keyword evidence="7" id="KW-1185">Reference proteome</keyword>